<dbReference type="InterPro" id="IPR050571">
    <property type="entry name" value="Class-IV_PLP-Dep_Aminotrnsfr"/>
</dbReference>
<dbReference type="EMBL" id="BSEJ01000012">
    <property type="protein sequence ID" value="GLJ62308.1"/>
    <property type="molecule type" value="Genomic_DNA"/>
</dbReference>
<dbReference type="NCBIfam" id="NF006734">
    <property type="entry name" value="PRK09266.1"/>
    <property type="match status" value="1"/>
</dbReference>
<keyword evidence="3" id="KW-1185">Reference proteome</keyword>
<dbReference type="InterPro" id="IPR043132">
    <property type="entry name" value="BCAT-like_C"/>
</dbReference>
<dbReference type="AlphaFoldDB" id="A0A9W6LXJ4"/>
<evidence type="ECO:0008006" key="4">
    <source>
        <dbReference type="Google" id="ProtNLM"/>
    </source>
</evidence>
<reference evidence="2" key="1">
    <citation type="journal article" date="2014" name="Int. J. Syst. Evol. Microbiol.">
        <title>Complete genome sequence of Corynebacterium casei LMG S-19264T (=DSM 44701T), isolated from a smear-ripened cheese.</title>
        <authorList>
            <consortium name="US DOE Joint Genome Institute (JGI-PGF)"/>
            <person name="Walter F."/>
            <person name="Albersmeier A."/>
            <person name="Kalinowski J."/>
            <person name="Ruckert C."/>
        </authorList>
    </citation>
    <scope>NUCLEOTIDE SEQUENCE</scope>
    <source>
        <strain evidence="2">VKM Ac-1020</strain>
    </source>
</reference>
<evidence type="ECO:0000256" key="1">
    <source>
        <dbReference type="ARBA" id="ARBA00009320"/>
    </source>
</evidence>
<reference evidence="2" key="2">
    <citation type="submission" date="2023-01" db="EMBL/GenBank/DDBJ databases">
        <authorList>
            <person name="Sun Q."/>
            <person name="Evtushenko L."/>
        </authorList>
    </citation>
    <scope>NUCLEOTIDE SEQUENCE</scope>
    <source>
        <strain evidence="2">VKM Ac-1020</strain>
    </source>
</reference>
<comment type="similarity">
    <text evidence="1">Belongs to the class-IV pyridoxal-phosphate-dependent aminotransferase family.</text>
</comment>
<comment type="caution">
    <text evidence="2">The sequence shown here is derived from an EMBL/GenBank/DDBJ whole genome shotgun (WGS) entry which is preliminary data.</text>
</comment>
<gene>
    <name evidence="2" type="ORF">GCM10017576_24380</name>
</gene>
<name>A0A9W6LXJ4_9MICO</name>
<dbReference type="Gene3D" id="3.20.10.10">
    <property type="entry name" value="D-amino Acid Aminotransferase, subunit A, domain 2"/>
    <property type="match status" value="1"/>
</dbReference>
<dbReference type="PANTHER" id="PTHR42743:SF2">
    <property type="entry name" value="AMINODEOXYCHORISMATE LYASE"/>
    <property type="match status" value="1"/>
</dbReference>
<dbReference type="Proteomes" id="UP001142462">
    <property type="component" value="Unassembled WGS sequence"/>
</dbReference>
<dbReference type="Pfam" id="PF01063">
    <property type="entry name" value="Aminotran_4"/>
    <property type="match status" value="1"/>
</dbReference>
<dbReference type="PANTHER" id="PTHR42743">
    <property type="entry name" value="AMINO-ACID AMINOTRANSFERASE"/>
    <property type="match status" value="1"/>
</dbReference>
<dbReference type="GO" id="GO:0008153">
    <property type="term" value="P:4-aminobenzoate biosynthetic process"/>
    <property type="evidence" value="ECO:0007669"/>
    <property type="project" value="TreeGrafter"/>
</dbReference>
<dbReference type="GO" id="GO:0008696">
    <property type="term" value="F:4-amino-4-deoxychorismate lyase activity"/>
    <property type="evidence" value="ECO:0007669"/>
    <property type="project" value="TreeGrafter"/>
</dbReference>
<dbReference type="SUPFAM" id="SSF56752">
    <property type="entry name" value="D-aminoacid aminotransferase-like PLP-dependent enzymes"/>
    <property type="match status" value="1"/>
</dbReference>
<dbReference type="InterPro" id="IPR036038">
    <property type="entry name" value="Aminotransferase-like"/>
</dbReference>
<accession>A0A9W6LXJ4</accession>
<sequence>MQLLDGAPASAADLQPLALTGFGHFTTMRVERGGVRGLARHLARLARDCRTVFRAELDIATARDQLRAAIADEPDPVIVRVTVFDPRLGVERPGAEARPRVLMTPRPAAPARPPALRVRTVRFARELPAVKHTGLFGALLARAEAQRDGWDDAVFADDAGRLAEGPTWNLGFVRDGDVVWPAADALPGVTAAVLDDALRAHSVPSSTAAVTPADLPRMDAAFATNAGFGVRPIASIDGVAWDPAHPALERLETAYLGIPLEQV</sequence>
<evidence type="ECO:0000313" key="3">
    <source>
        <dbReference type="Proteomes" id="UP001142462"/>
    </source>
</evidence>
<protein>
    <recommendedName>
        <fullName evidence="4">Branched-subunit amino acid aminotransferase/4-amino-4-deoxychorismate lyase</fullName>
    </recommendedName>
</protein>
<evidence type="ECO:0000313" key="2">
    <source>
        <dbReference type="EMBL" id="GLJ62308.1"/>
    </source>
</evidence>
<dbReference type="InterPro" id="IPR001544">
    <property type="entry name" value="Aminotrans_IV"/>
</dbReference>
<dbReference type="RefSeq" id="WP_271174001.1">
    <property type="nucleotide sequence ID" value="NZ_BSEJ01000012.1"/>
</dbReference>
<dbReference type="GO" id="GO:0005829">
    <property type="term" value="C:cytosol"/>
    <property type="evidence" value="ECO:0007669"/>
    <property type="project" value="TreeGrafter"/>
</dbReference>
<organism evidence="2 3">
    <name type="scientific">Microbacterium barkeri</name>
    <dbReference type="NCBI Taxonomy" id="33917"/>
    <lineage>
        <taxon>Bacteria</taxon>
        <taxon>Bacillati</taxon>
        <taxon>Actinomycetota</taxon>
        <taxon>Actinomycetes</taxon>
        <taxon>Micrococcales</taxon>
        <taxon>Microbacteriaceae</taxon>
        <taxon>Microbacterium</taxon>
    </lineage>
</organism>
<proteinExistence type="inferred from homology"/>
<dbReference type="Gene3D" id="3.30.470.10">
    <property type="match status" value="1"/>
</dbReference>
<dbReference type="InterPro" id="IPR043131">
    <property type="entry name" value="BCAT-like_N"/>
</dbReference>